<name>A0A1F7F5S9_UNCRA</name>
<proteinExistence type="predicted"/>
<dbReference type="InterPro" id="IPR002645">
    <property type="entry name" value="STAS_dom"/>
</dbReference>
<dbReference type="PROSITE" id="PS50801">
    <property type="entry name" value="STAS"/>
    <property type="match status" value="1"/>
</dbReference>
<organism evidence="2 3">
    <name type="scientific">Candidatus Raymondbacteria bacterium RIFOXYD12_FULL_49_13</name>
    <dbReference type="NCBI Taxonomy" id="1817890"/>
    <lineage>
        <taxon>Bacteria</taxon>
        <taxon>Raymondiibacteriota</taxon>
    </lineage>
</organism>
<reference evidence="2 3" key="1">
    <citation type="journal article" date="2016" name="Nat. Commun.">
        <title>Thousands of microbial genomes shed light on interconnected biogeochemical processes in an aquifer system.</title>
        <authorList>
            <person name="Anantharaman K."/>
            <person name="Brown C.T."/>
            <person name="Hug L.A."/>
            <person name="Sharon I."/>
            <person name="Castelle C.J."/>
            <person name="Probst A.J."/>
            <person name="Thomas B.C."/>
            <person name="Singh A."/>
            <person name="Wilkins M.J."/>
            <person name="Karaoz U."/>
            <person name="Brodie E.L."/>
            <person name="Williams K.H."/>
            <person name="Hubbard S.S."/>
            <person name="Banfield J.F."/>
        </authorList>
    </citation>
    <scope>NUCLEOTIDE SEQUENCE [LARGE SCALE GENOMIC DNA]</scope>
</reference>
<evidence type="ECO:0000259" key="1">
    <source>
        <dbReference type="PROSITE" id="PS50801"/>
    </source>
</evidence>
<dbReference type="Gene3D" id="3.30.750.24">
    <property type="entry name" value="STAS domain"/>
    <property type="match status" value="1"/>
</dbReference>
<dbReference type="EMBL" id="MFYX01000114">
    <property type="protein sequence ID" value="OGK02001.1"/>
    <property type="molecule type" value="Genomic_DNA"/>
</dbReference>
<protein>
    <recommendedName>
        <fullName evidence="1">STAS domain-containing protein</fullName>
    </recommendedName>
</protein>
<dbReference type="CDD" id="cd07043">
    <property type="entry name" value="STAS_anti-anti-sigma_factors"/>
    <property type="match status" value="1"/>
</dbReference>
<sequence>MHETGSCLRIDLQGNILSLDDCRTASFRIHQAIRNGHTNIELDFSRVFEITGSFAGFLAEAIKTINGLGGMLVLSGVNQHIYEILDLVGFSGYVRGSFRKKDKTFR</sequence>
<gene>
    <name evidence="2" type="ORF">A2519_17465</name>
</gene>
<dbReference type="SUPFAM" id="SSF52091">
    <property type="entry name" value="SpoIIaa-like"/>
    <property type="match status" value="1"/>
</dbReference>
<accession>A0A1F7F5S9</accession>
<dbReference type="Pfam" id="PF01740">
    <property type="entry name" value="STAS"/>
    <property type="match status" value="1"/>
</dbReference>
<evidence type="ECO:0000313" key="3">
    <source>
        <dbReference type="Proteomes" id="UP000179243"/>
    </source>
</evidence>
<dbReference type="InterPro" id="IPR036513">
    <property type="entry name" value="STAS_dom_sf"/>
</dbReference>
<comment type="caution">
    <text evidence="2">The sequence shown here is derived from an EMBL/GenBank/DDBJ whole genome shotgun (WGS) entry which is preliminary data.</text>
</comment>
<dbReference type="Proteomes" id="UP000179243">
    <property type="component" value="Unassembled WGS sequence"/>
</dbReference>
<feature type="domain" description="STAS" evidence="1">
    <location>
        <begin position="1"/>
        <end position="106"/>
    </location>
</feature>
<dbReference type="AlphaFoldDB" id="A0A1F7F5S9"/>
<evidence type="ECO:0000313" key="2">
    <source>
        <dbReference type="EMBL" id="OGK02001.1"/>
    </source>
</evidence>